<evidence type="ECO:0000313" key="10">
    <source>
        <dbReference type="EMBL" id="RHZ62945.1"/>
    </source>
</evidence>
<dbReference type="OrthoDB" id="2848340at2759"/>
<dbReference type="GO" id="GO:0080079">
    <property type="term" value="F:cellobiose glucosidase activity"/>
    <property type="evidence" value="ECO:0007669"/>
    <property type="project" value="UniProtKB-ARBA"/>
</dbReference>
<comment type="catalytic activity">
    <reaction evidence="1">
        <text>Hydrolysis of terminal, non-reducing beta-D-glucosyl residues with release of beta-D-glucose.</text>
        <dbReference type="EC" id="3.2.1.21"/>
    </reaction>
</comment>
<dbReference type="GO" id="GO:0004560">
    <property type="term" value="F:alpha-L-fucosidase activity"/>
    <property type="evidence" value="ECO:0007669"/>
    <property type="project" value="TreeGrafter"/>
</dbReference>
<name>A0A397HIP1_ASPTH</name>
<dbReference type="Pfam" id="PF14498">
    <property type="entry name" value="Glyco_hyd_65N_2"/>
    <property type="match status" value="1"/>
</dbReference>
<keyword evidence="4" id="KW-0378">Hydrolase</keyword>
<dbReference type="InterPro" id="IPR049053">
    <property type="entry name" value="AFCA-like_C"/>
</dbReference>
<dbReference type="AlphaFoldDB" id="A0A397HIP1"/>
<proteinExistence type="inferred from homology"/>
<dbReference type="InterPro" id="IPR001360">
    <property type="entry name" value="Glyco_hydro_1"/>
</dbReference>
<comment type="caution">
    <text evidence="10">The sequence shown here is derived from an EMBL/GenBank/DDBJ whole genome shotgun (WGS) entry which is preliminary data.</text>
</comment>
<evidence type="ECO:0000256" key="2">
    <source>
        <dbReference type="ARBA" id="ARBA00010838"/>
    </source>
</evidence>
<dbReference type="EMBL" id="NKHU02000033">
    <property type="protein sequence ID" value="RHZ62945.1"/>
    <property type="molecule type" value="Genomic_DNA"/>
</dbReference>
<dbReference type="PRINTS" id="PR00131">
    <property type="entry name" value="GLHYDRLASE1"/>
</dbReference>
<feature type="domain" description="Glycosyl hydrolase family 95 catalytic" evidence="9">
    <location>
        <begin position="263"/>
        <end position="663"/>
    </location>
</feature>
<dbReference type="GO" id="GO:0030245">
    <property type="term" value="P:cellulose catabolic process"/>
    <property type="evidence" value="ECO:0007669"/>
    <property type="project" value="UniProtKB-ARBA"/>
</dbReference>
<comment type="similarity">
    <text evidence="2">Belongs to the glycosyl hydrolase 1 family.</text>
</comment>
<evidence type="ECO:0000256" key="3">
    <source>
        <dbReference type="ARBA" id="ARBA00012744"/>
    </source>
</evidence>
<evidence type="ECO:0000256" key="6">
    <source>
        <dbReference type="ARBA" id="ARBA00056775"/>
    </source>
</evidence>
<dbReference type="FunFam" id="3.20.20.80:FF:000011">
    <property type="entry name" value="Cytosolic beta-glucosidase"/>
    <property type="match status" value="1"/>
</dbReference>
<keyword evidence="5" id="KW-0326">Glycosidase</keyword>
<dbReference type="Pfam" id="PF21307">
    <property type="entry name" value="Glyco_hydro_95_C"/>
    <property type="match status" value="1"/>
</dbReference>
<dbReference type="PANTHER" id="PTHR31084:SF18">
    <property type="entry name" value="GLYCOSYL HYDROLASE FAMILY 95 N-TERMINAL DOMAIN-CONTAINING PROTEIN"/>
    <property type="match status" value="1"/>
</dbReference>
<evidence type="ECO:0000259" key="9">
    <source>
        <dbReference type="Pfam" id="PF22124"/>
    </source>
</evidence>
<accession>A0A397HIP1</accession>
<evidence type="ECO:0000259" key="8">
    <source>
        <dbReference type="Pfam" id="PF21307"/>
    </source>
</evidence>
<evidence type="ECO:0000256" key="4">
    <source>
        <dbReference type="ARBA" id="ARBA00022801"/>
    </source>
</evidence>
<comment type="function">
    <text evidence="6">Plays an important role in cellulose degradation. Shows hydrolytic activity against several glycosidic compounds.</text>
</comment>
<gene>
    <name evidence="10" type="ORF">CDV56_105278</name>
</gene>
<dbReference type="InterPro" id="IPR054363">
    <property type="entry name" value="GH95_cat"/>
</dbReference>
<feature type="domain" description="Glycosyl hydrolase family 95 N-terminal" evidence="7">
    <location>
        <begin position="4"/>
        <end position="244"/>
    </location>
</feature>
<feature type="domain" description="Alpha fucosidase A-like C-terminal" evidence="8">
    <location>
        <begin position="665"/>
        <end position="699"/>
    </location>
</feature>
<dbReference type="InterPro" id="IPR027414">
    <property type="entry name" value="GH95_N_dom"/>
</dbReference>
<protein>
    <recommendedName>
        <fullName evidence="3">beta-glucosidase</fullName>
        <ecNumber evidence="3">3.2.1.21</ecNumber>
    </recommendedName>
</protein>
<dbReference type="Pfam" id="PF22124">
    <property type="entry name" value="Glyco_hydro_95_cat"/>
    <property type="match status" value="1"/>
</dbReference>
<dbReference type="InterPro" id="IPR017853">
    <property type="entry name" value="GH"/>
</dbReference>
<dbReference type="Pfam" id="PF00232">
    <property type="entry name" value="Glyco_hydro_1"/>
    <property type="match status" value="1"/>
</dbReference>
<evidence type="ECO:0000256" key="5">
    <source>
        <dbReference type="ARBA" id="ARBA00023295"/>
    </source>
</evidence>
<dbReference type="Gene3D" id="3.20.20.80">
    <property type="entry name" value="Glycosidases"/>
    <property type="match status" value="1"/>
</dbReference>
<dbReference type="PANTHER" id="PTHR31084">
    <property type="entry name" value="ALPHA-L-FUCOSIDASE 2"/>
    <property type="match status" value="1"/>
</dbReference>
<dbReference type="RefSeq" id="XP_026616965.1">
    <property type="nucleotide sequence ID" value="XM_026758897.1"/>
</dbReference>
<dbReference type="GeneID" id="38127252"/>
<dbReference type="EC" id="3.2.1.21" evidence="3"/>
<dbReference type="Proteomes" id="UP000215305">
    <property type="component" value="Unassembled WGS sequence"/>
</dbReference>
<dbReference type="Gene3D" id="1.50.10.10">
    <property type="match status" value="1"/>
</dbReference>
<evidence type="ECO:0000259" key="7">
    <source>
        <dbReference type="Pfam" id="PF14498"/>
    </source>
</evidence>
<keyword evidence="11" id="KW-1185">Reference proteome</keyword>
<dbReference type="InterPro" id="IPR008928">
    <property type="entry name" value="6-hairpin_glycosidase_sf"/>
</dbReference>
<dbReference type="FunFam" id="1.50.10.10:FF:000028">
    <property type="entry name" value="Alpha-L-fucosidase 2"/>
    <property type="match status" value="1"/>
</dbReference>
<reference evidence="10" key="1">
    <citation type="submission" date="2018-08" db="EMBL/GenBank/DDBJ databases">
        <title>Draft genome sequence of azole-resistant Aspergillus thermomutatus (Neosartorya pseudofischeri) strain HMR AF 39, isolated from a human nasal aspirate.</title>
        <authorList>
            <person name="Parent-Michaud M."/>
            <person name="Dufresne P.J."/>
            <person name="Fournier E."/>
            <person name="Martineau C."/>
            <person name="Moreira S."/>
            <person name="Perkins V."/>
            <person name="De Repentigny L."/>
            <person name="Dufresne S.F."/>
        </authorList>
    </citation>
    <scope>NUCLEOTIDE SEQUENCE [LARGE SCALE GENOMIC DNA]</scope>
    <source>
        <strain evidence="10">HMR AF 39</strain>
    </source>
</reference>
<organism evidence="10 11">
    <name type="scientific">Aspergillus thermomutatus</name>
    <name type="common">Neosartorya pseudofischeri</name>
    <dbReference type="NCBI Taxonomy" id="41047"/>
    <lineage>
        <taxon>Eukaryota</taxon>
        <taxon>Fungi</taxon>
        <taxon>Dikarya</taxon>
        <taxon>Ascomycota</taxon>
        <taxon>Pezizomycotina</taxon>
        <taxon>Eurotiomycetes</taxon>
        <taxon>Eurotiomycetidae</taxon>
        <taxon>Eurotiales</taxon>
        <taxon>Aspergillaceae</taxon>
        <taxon>Aspergillus</taxon>
        <taxon>Aspergillus subgen. Fumigati</taxon>
    </lineage>
</organism>
<sequence>MSELWYQQPAANWEEALPVGNGRLGAMVYGRTDTEILQLNEDSVWYGGPQDRVPRDAFEYLPRLRSLIREGNHAEAEKLVRLAFFSHPISQRHYEPLGTLFLDFGHAPEYLRNYRRSLDVERATSRVEYEHKGVKLQREVIASNPDGVIAIRVQASQKVEFALRLSRMSELEYETNEYLDDVTAQDRTITLHITPGGHKSNRACCMVKVRTADDEDSVTQVGNKLLVNAHDALVLISAQTTYRCDDIDKGASSDLERALLHSAEEIWERHVNDYRSLYGRMELHLSPNNCDLPTGKRIKNSHDPGLIALYHNYCRYLMISCSRNEDKALPATLQGIWNPSFHPAWGCKYTININLQMNYWPANVCNLSDCEMPLFSLLERVAKSGEETAQKMYGCRGWVAHHCTDIWADTSPVDMWMPATLWPLGGAWLCVHIWDHFRFTRDKEFLQRMFPILQGCVQFLLDFLIEDASGEYLVTNPSLSPENTFYDKNGERGVLCEGSTIDIQIVNAVLSAYLKSVEELEIDAELAPAALDALRRLPPLRIGSFGQLQEWASDHAEVEPGHRHVSHLWALHPGDTISPETTPKLAEACSVVLHRRQAHGGGHTGWSRAWLINLHARLLAPEECAKHLDLLLAQSTLPNLLDTHPPFQIDGNFGAGAGILEMLLQSHEEGIIRLLPACPRAWGSGSLRGVCARGGFKTPKELERRDMDLQSVQDLKGVLRSDFFHGYATAAAQVEGAWNKDGKGQSIWDTFAHTPGKVKDGSTADDAVRSYDLYKEDVALMKSYGVNAYRFSFSWSRIIPLGGCDDPVNEKGIEYYSNLVDELLRNGITPFVTLFHWDTPQALEDRYGGMLNQEKFVPDFVNYARVCFERLGDRVKHWITFNEPGVYTLAGYAAGVHAPGRSSFRDRNEEGDSSTEPFIVAHTELVAHGHVSRLYRQEFQAHQQGTIGITLHGNWSEPWDEAEPLDQEAAERAREFEIAWFADPLYKTGDYPASMRAQLGDRLPKFTPEESKLVLGSSEFYGMNTYTSFFVKHKTTPADINDHKGNVEIHDFNKQGVPRGEESDTEWLRAAPWGFRKLLNWIWSRYQMPIYVTENGTTAKGETAPTPDVLNDQFRIKFFEGYVGWALARAVKEDGVDIRSYFAWTFTDNWEWAAGYTDRFGCTFIDFDSPEKTRHPKQSAYYLDKLFNHLIKDS</sequence>
<dbReference type="SUPFAM" id="SSF51445">
    <property type="entry name" value="(Trans)glycosidases"/>
    <property type="match status" value="1"/>
</dbReference>
<evidence type="ECO:0000256" key="1">
    <source>
        <dbReference type="ARBA" id="ARBA00000448"/>
    </source>
</evidence>
<dbReference type="InterPro" id="IPR012341">
    <property type="entry name" value="6hp_glycosidase-like_sf"/>
</dbReference>
<dbReference type="VEuPathDB" id="FungiDB:CDV56_105278"/>
<evidence type="ECO:0000313" key="11">
    <source>
        <dbReference type="Proteomes" id="UP000215305"/>
    </source>
</evidence>
<dbReference type="SUPFAM" id="SSF48208">
    <property type="entry name" value="Six-hairpin glycosidases"/>
    <property type="match status" value="1"/>
</dbReference>